<name>A0ABT3I593_9GAMM</name>
<dbReference type="InterPro" id="IPR024406">
    <property type="entry name" value="TAC-10"/>
</dbReference>
<dbReference type="Pfam" id="PF10963">
    <property type="entry name" value="Phage_TAC_10"/>
    <property type="match status" value="1"/>
</dbReference>
<proteinExistence type="predicted"/>
<dbReference type="Proteomes" id="UP001163714">
    <property type="component" value="Unassembled WGS sequence"/>
</dbReference>
<dbReference type="RefSeq" id="WP_264724679.1">
    <property type="nucleotide sequence ID" value="NZ_JAPDMX010000002.1"/>
</dbReference>
<accession>A0ABT3I593</accession>
<evidence type="ECO:0000313" key="1">
    <source>
        <dbReference type="EMBL" id="MCW3171212.1"/>
    </source>
</evidence>
<keyword evidence="2" id="KW-1185">Reference proteome</keyword>
<protein>
    <submittedName>
        <fullName evidence="1">Phage tail assembly chaperone</fullName>
    </submittedName>
</protein>
<sequence>MKKQITLVIAAVTIGFTMTTDDYNGYLNEIMPDNKVAPAYNLVMRTVDAEHKEELRSILDTSPGAALQIAGLLTQEFAPSIAISVKK</sequence>
<reference evidence="1" key="1">
    <citation type="submission" date="2022-10" db="EMBL/GenBank/DDBJ databases">
        <title>Shewanella flava sp. nov, isolated from the estuary of the Fenhe River into the Yellow River.</title>
        <authorList>
            <person name="Li Y."/>
        </authorList>
    </citation>
    <scope>NUCLEOTIDE SEQUENCE</scope>
    <source>
        <strain evidence="1">FYR11-62</strain>
    </source>
</reference>
<dbReference type="EMBL" id="JAPDMX010000002">
    <property type="protein sequence ID" value="MCW3171212.1"/>
    <property type="molecule type" value="Genomic_DNA"/>
</dbReference>
<gene>
    <name evidence="1" type="ORF">OHT75_01825</name>
</gene>
<comment type="caution">
    <text evidence="1">The sequence shown here is derived from an EMBL/GenBank/DDBJ whole genome shotgun (WGS) entry which is preliminary data.</text>
</comment>
<evidence type="ECO:0000313" key="2">
    <source>
        <dbReference type="Proteomes" id="UP001163714"/>
    </source>
</evidence>
<organism evidence="1 2">
    <name type="scientific">Shewanella subflava</name>
    <dbReference type="NCBI Taxonomy" id="2986476"/>
    <lineage>
        <taxon>Bacteria</taxon>
        <taxon>Pseudomonadati</taxon>
        <taxon>Pseudomonadota</taxon>
        <taxon>Gammaproteobacteria</taxon>
        <taxon>Alteromonadales</taxon>
        <taxon>Shewanellaceae</taxon>
        <taxon>Shewanella</taxon>
    </lineage>
</organism>